<dbReference type="AlphaFoldDB" id="A0AA40GAS8"/>
<proteinExistence type="predicted"/>
<sequence length="99" mass="11345">MEKTVVKYEVIRACQKTAIFHDFAELSQAFRQDAKIEVTRTFKRYTHVEKETSLAQHGDGKPALFALNADCRNPSPRNCETQENLKRKEGERGTVSTKD</sequence>
<feature type="region of interest" description="Disordered" evidence="1">
    <location>
        <begin position="76"/>
        <end position="99"/>
    </location>
</feature>
<comment type="caution">
    <text evidence="2">The sequence shown here is derived from an EMBL/GenBank/DDBJ whole genome shotgun (WGS) entry which is preliminary data.</text>
</comment>
<accession>A0AA40GAS8</accession>
<name>A0AA40GAS8_9HYME</name>
<dbReference type="EMBL" id="JAHYIQ010000003">
    <property type="protein sequence ID" value="KAK1134154.1"/>
    <property type="molecule type" value="Genomic_DNA"/>
</dbReference>
<dbReference type="Proteomes" id="UP001177670">
    <property type="component" value="Unassembled WGS sequence"/>
</dbReference>
<feature type="compositionally biased region" description="Basic and acidic residues" evidence="1">
    <location>
        <begin position="83"/>
        <end position="99"/>
    </location>
</feature>
<organism evidence="2 3">
    <name type="scientific">Melipona bicolor</name>
    <dbReference type="NCBI Taxonomy" id="60889"/>
    <lineage>
        <taxon>Eukaryota</taxon>
        <taxon>Metazoa</taxon>
        <taxon>Ecdysozoa</taxon>
        <taxon>Arthropoda</taxon>
        <taxon>Hexapoda</taxon>
        <taxon>Insecta</taxon>
        <taxon>Pterygota</taxon>
        <taxon>Neoptera</taxon>
        <taxon>Endopterygota</taxon>
        <taxon>Hymenoptera</taxon>
        <taxon>Apocrita</taxon>
        <taxon>Aculeata</taxon>
        <taxon>Apoidea</taxon>
        <taxon>Anthophila</taxon>
        <taxon>Apidae</taxon>
        <taxon>Melipona</taxon>
    </lineage>
</organism>
<evidence type="ECO:0000313" key="2">
    <source>
        <dbReference type="EMBL" id="KAK1134154.1"/>
    </source>
</evidence>
<reference evidence="2" key="1">
    <citation type="submission" date="2021-10" db="EMBL/GenBank/DDBJ databases">
        <title>Melipona bicolor Genome sequencing and assembly.</title>
        <authorList>
            <person name="Araujo N.S."/>
            <person name="Arias M.C."/>
        </authorList>
    </citation>
    <scope>NUCLEOTIDE SEQUENCE</scope>
    <source>
        <strain evidence="2">USP_2M_L1-L4_2017</strain>
        <tissue evidence="2">Whole body</tissue>
    </source>
</reference>
<keyword evidence="3" id="KW-1185">Reference proteome</keyword>
<gene>
    <name evidence="2" type="ORF">K0M31_011936</name>
</gene>
<evidence type="ECO:0000256" key="1">
    <source>
        <dbReference type="SAM" id="MobiDB-lite"/>
    </source>
</evidence>
<evidence type="ECO:0000313" key="3">
    <source>
        <dbReference type="Proteomes" id="UP001177670"/>
    </source>
</evidence>
<protein>
    <submittedName>
        <fullName evidence="2">Uncharacterized protein</fullName>
    </submittedName>
</protein>